<accession>A0AA40A550</accession>
<organism evidence="1 2">
    <name type="scientific">Lasiosphaeria miniovina</name>
    <dbReference type="NCBI Taxonomy" id="1954250"/>
    <lineage>
        <taxon>Eukaryota</taxon>
        <taxon>Fungi</taxon>
        <taxon>Dikarya</taxon>
        <taxon>Ascomycota</taxon>
        <taxon>Pezizomycotina</taxon>
        <taxon>Sordariomycetes</taxon>
        <taxon>Sordariomycetidae</taxon>
        <taxon>Sordariales</taxon>
        <taxon>Lasiosphaeriaceae</taxon>
        <taxon>Lasiosphaeria</taxon>
    </lineage>
</organism>
<dbReference type="EMBL" id="JAUIRO010000006">
    <property type="protein sequence ID" value="KAK0709494.1"/>
    <property type="molecule type" value="Genomic_DNA"/>
</dbReference>
<evidence type="ECO:0000313" key="1">
    <source>
        <dbReference type="EMBL" id="KAK0709494.1"/>
    </source>
</evidence>
<dbReference type="Proteomes" id="UP001172101">
    <property type="component" value="Unassembled WGS sequence"/>
</dbReference>
<comment type="caution">
    <text evidence="1">The sequence shown here is derived from an EMBL/GenBank/DDBJ whole genome shotgun (WGS) entry which is preliminary data.</text>
</comment>
<dbReference type="GeneID" id="85323559"/>
<evidence type="ECO:0000313" key="2">
    <source>
        <dbReference type="Proteomes" id="UP001172101"/>
    </source>
</evidence>
<protein>
    <recommendedName>
        <fullName evidence="3">Aminoglycoside phosphotransferase domain-containing protein</fullName>
    </recommendedName>
</protein>
<dbReference type="RefSeq" id="XP_060292798.1">
    <property type="nucleotide sequence ID" value="XM_060440289.1"/>
</dbReference>
<dbReference type="AlphaFoldDB" id="A0AA40A550"/>
<name>A0AA40A550_9PEZI</name>
<dbReference type="InterPro" id="IPR011009">
    <property type="entry name" value="Kinase-like_dom_sf"/>
</dbReference>
<dbReference type="SUPFAM" id="SSF56112">
    <property type="entry name" value="Protein kinase-like (PK-like)"/>
    <property type="match status" value="1"/>
</dbReference>
<evidence type="ECO:0008006" key="3">
    <source>
        <dbReference type="Google" id="ProtNLM"/>
    </source>
</evidence>
<keyword evidence="2" id="KW-1185">Reference proteome</keyword>
<gene>
    <name evidence="1" type="ORF">B0T26DRAFT_678903</name>
</gene>
<dbReference type="Gene3D" id="3.90.1200.10">
    <property type="match status" value="1"/>
</dbReference>
<proteinExistence type="predicted"/>
<sequence>MSSDREKKGLDFIVGLLRRDWSRELRKYCPVTAIHSLGRNTINWVYRADLALSPQSQGQASNAGPRRHGTEALPADQAAVVVRISDPQALVNEAVRVENEVAAMMLMRNTLDDYPSKSSDESMVPRVYGWSPSLAAGRSWIVQEFKRGAQLDSVFDGLDADAQQDEEGGIAQKVRDNSVPRQTLVYGDSDMFNMLHDAAANRTTALLDYDFAHVATPADEYFYSLGFGFLVIGPLEDDADENQLRKCLLEGFKGNAPPSVHDGENPKTGGGFSWAVAKAMDEALAGTGVLRPADIAGCGELAALK</sequence>
<reference evidence="1" key="1">
    <citation type="submission" date="2023-06" db="EMBL/GenBank/DDBJ databases">
        <title>Genome-scale phylogeny and comparative genomics of the fungal order Sordariales.</title>
        <authorList>
            <consortium name="Lawrence Berkeley National Laboratory"/>
            <person name="Hensen N."/>
            <person name="Bonometti L."/>
            <person name="Westerberg I."/>
            <person name="Brannstrom I.O."/>
            <person name="Guillou S."/>
            <person name="Cros-Aarteil S."/>
            <person name="Calhoun S."/>
            <person name="Haridas S."/>
            <person name="Kuo A."/>
            <person name="Mondo S."/>
            <person name="Pangilinan J."/>
            <person name="Riley R."/>
            <person name="LaButti K."/>
            <person name="Andreopoulos B."/>
            <person name="Lipzen A."/>
            <person name="Chen C."/>
            <person name="Yanf M."/>
            <person name="Daum C."/>
            <person name="Ng V."/>
            <person name="Clum A."/>
            <person name="Steindorff A."/>
            <person name="Ohm R."/>
            <person name="Martin F."/>
            <person name="Silar P."/>
            <person name="Natvig D."/>
            <person name="Lalanne C."/>
            <person name="Gautier V."/>
            <person name="Ament-velasquez S.L."/>
            <person name="Kruys A."/>
            <person name="Hutchinson M.I."/>
            <person name="Powell A.J."/>
            <person name="Barry K."/>
            <person name="Miller A.N."/>
            <person name="Grigoriev I.V."/>
            <person name="Debuchy R."/>
            <person name="Gladieux P."/>
            <person name="Thoren M.H."/>
            <person name="Johannesson H."/>
        </authorList>
    </citation>
    <scope>NUCLEOTIDE SEQUENCE</scope>
    <source>
        <strain evidence="1">SMH2392-1A</strain>
    </source>
</reference>